<proteinExistence type="predicted"/>
<dbReference type="Gene3D" id="3.10.129.10">
    <property type="entry name" value="Hotdog Thioesterase"/>
    <property type="match status" value="1"/>
</dbReference>
<protein>
    <submittedName>
        <fullName evidence="3">Uncharacterized protein (TIGR00369 family)</fullName>
    </submittedName>
</protein>
<dbReference type="Pfam" id="PF03061">
    <property type="entry name" value="4HBT"/>
    <property type="match status" value="1"/>
</dbReference>
<reference evidence="3 4" key="1">
    <citation type="submission" date="2018-03" db="EMBL/GenBank/DDBJ databases">
        <title>Genomic Encyclopedia of Archaeal and Bacterial Type Strains, Phase II (KMG-II): from individual species to whole genera.</title>
        <authorList>
            <person name="Goeker M."/>
        </authorList>
    </citation>
    <scope>NUCLEOTIDE SEQUENCE [LARGE SCALE GENOMIC DNA]</scope>
    <source>
        <strain evidence="3 4">DSM 100065</strain>
    </source>
</reference>
<dbReference type="InterPro" id="IPR029069">
    <property type="entry name" value="HotDog_dom_sf"/>
</dbReference>
<keyword evidence="4" id="KW-1185">Reference proteome</keyword>
<evidence type="ECO:0000256" key="1">
    <source>
        <dbReference type="ARBA" id="ARBA00022801"/>
    </source>
</evidence>
<dbReference type="EMBL" id="PVUE01000005">
    <property type="protein sequence ID" value="PRZ42519.1"/>
    <property type="molecule type" value="Genomic_DNA"/>
</dbReference>
<dbReference type="Proteomes" id="UP000237752">
    <property type="component" value="Unassembled WGS sequence"/>
</dbReference>
<sequence>MAEAQTTIQSIADKDPQDFVKRQPWAESLGMVMDEATPERVRAHLEWSPQICTSGGIMHGGAFMTFGDSVGAICAMLNLPEGAGTTTTSSSTVFIRGLREGETAYATAIPLQAGRTVIVVRTEITNQDGKLLSQVTQSQAVLQPRS</sequence>
<dbReference type="GO" id="GO:0061522">
    <property type="term" value="F:1,4-dihydroxy-2-naphthoyl-CoA thioesterase activity"/>
    <property type="evidence" value="ECO:0007669"/>
    <property type="project" value="TreeGrafter"/>
</dbReference>
<evidence type="ECO:0000313" key="3">
    <source>
        <dbReference type="EMBL" id="PRZ42519.1"/>
    </source>
</evidence>
<feature type="domain" description="Thioesterase" evidence="2">
    <location>
        <begin position="55"/>
        <end position="131"/>
    </location>
</feature>
<evidence type="ECO:0000313" key="4">
    <source>
        <dbReference type="Proteomes" id="UP000237752"/>
    </source>
</evidence>
<name>A0A2T1A1N4_9ACTN</name>
<dbReference type="CDD" id="cd03443">
    <property type="entry name" value="PaaI_thioesterase"/>
    <property type="match status" value="1"/>
</dbReference>
<dbReference type="PANTHER" id="PTHR43240:SF8">
    <property type="entry name" value="PHENYLACETIC ACID DEGRADATION-RELATED PROTEIN"/>
    <property type="match status" value="1"/>
</dbReference>
<dbReference type="InterPro" id="IPR003736">
    <property type="entry name" value="PAAI_dom"/>
</dbReference>
<evidence type="ECO:0000259" key="2">
    <source>
        <dbReference type="Pfam" id="PF03061"/>
    </source>
</evidence>
<dbReference type="AlphaFoldDB" id="A0A2T1A1N4"/>
<organism evidence="3 4">
    <name type="scientific">Antricoccus suffuscus</name>
    <dbReference type="NCBI Taxonomy" id="1629062"/>
    <lineage>
        <taxon>Bacteria</taxon>
        <taxon>Bacillati</taxon>
        <taxon>Actinomycetota</taxon>
        <taxon>Actinomycetes</taxon>
        <taxon>Geodermatophilales</taxon>
        <taxon>Antricoccaceae</taxon>
        <taxon>Antricoccus</taxon>
    </lineage>
</organism>
<dbReference type="OrthoDB" id="9813282at2"/>
<accession>A0A2T1A1N4</accession>
<comment type="caution">
    <text evidence="3">The sequence shown here is derived from an EMBL/GenBank/DDBJ whole genome shotgun (WGS) entry which is preliminary data.</text>
</comment>
<dbReference type="RefSeq" id="WP_106348554.1">
    <property type="nucleotide sequence ID" value="NZ_PVUE01000005.1"/>
</dbReference>
<dbReference type="InterPro" id="IPR006683">
    <property type="entry name" value="Thioestr_dom"/>
</dbReference>
<dbReference type="SUPFAM" id="SSF54637">
    <property type="entry name" value="Thioesterase/thiol ester dehydrase-isomerase"/>
    <property type="match status" value="1"/>
</dbReference>
<dbReference type="PANTHER" id="PTHR43240">
    <property type="entry name" value="1,4-DIHYDROXY-2-NAPHTHOYL-COA THIOESTERASE 1"/>
    <property type="match status" value="1"/>
</dbReference>
<keyword evidence="1" id="KW-0378">Hydrolase</keyword>
<dbReference type="NCBIfam" id="TIGR00369">
    <property type="entry name" value="unchar_dom_1"/>
    <property type="match status" value="1"/>
</dbReference>
<gene>
    <name evidence="3" type="ORF">CLV47_105141</name>
</gene>
<dbReference type="GO" id="GO:0005829">
    <property type="term" value="C:cytosol"/>
    <property type="evidence" value="ECO:0007669"/>
    <property type="project" value="TreeGrafter"/>
</dbReference>